<evidence type="ECO:0000259" key="2">
    <source>
        <dbReference type="Pfam" id="PF00149"/>
    </source>
</evidence>
<keyword evidence="4" id="KW-1185">Reference proteome</keyword>
<dbReference type="EMBL" id="SRJC01000001">
    <property type="protein sequence ID" value="TGB05306.1"/>
    <property type="molecule type" value="Genomic_DNA"/>
</dbReference>
<organism evidence="3 4">
    <name type="scientific">Halobacillus salinus</name>
    <dbReference type="NCBI Taxonomy" id="192814"/>
    <lineage>
        <taxon>Bacteria</taxon>
        <taxon>Bacillati</taxon>
        <taxon>Bacillota</taxon>
        <taxon>Bacilli</taxon>
        <taxon>Bacillales</taxon>
        <taxon>Bacillaceae</taxon>
        <taxon>Halobacillus</taxon>
    </lineage>
</organism>
<keyword evidence="3" id="KW-0269">Exonuclease</keyword>
<evidence type="ECO:0000313" key="4">
    <source>
        <dbReference type="Proteomes" id="UP000297982"/>
    </source>
</evidence>
<dbReference type="InterPro" id="IPR041796">
    <property type="entry name" value="Mre11_N"/>
</dbReference>
<feature type="domain" description="Calcineurin-like phosphoesterase" evidence="2">
    <location>
        <begin position="5"/>
        <end position="204"/>
    </location>
</feature>
<dbReference type="InterPro" id="IPR050535">
    <property type="entry name" value="DNA_Repair-Maintenance_Comp"/>
</dbReference>
<reference evidence="3 4" key="1">
    <citation type="journal article" date="2003" name="Int. J. Syst. Evol. Microbiol.">
        <title>Halobacillus salinus sp. nov., isolated from a salt lake on the coast of the East Sea in Korea.</title>
        <authorList>
            <person name="Yoon J.H."/>
            <person name="Kang K.H."/>
            <person name="Park Y.H."/>
        </authorList>
    </citation>
    <scope>NUCLEOTIDE SEQUENCE [LARGE SCALE GENOMIC DNA]</scope>
    <source>
        <strain evidence="3 4">HSL-3</strain>
    </source>
</reference>
<name>A0A4Z0H8V9_9BACI</name>
<dbReference type="InterPro" id="IPR004843">
    <property type="entry name" value="Calcineurin-like_PHP"/>
</dbReference>
<dbReference type="STRING" id="192814.GCA_900166575_02396"/>
<dbReference type="InterPro" id="IPR014576">
    <property type="entry name" value="Pesterase_YhaO"/>
</dbReference>
<dbReference type="PANTHER" id="PTHR30337">
    <property type="entry name" value="COMPONENT OF ATP-DEPENDENT DSDNA EXONUCLEASE"/>
    <property type="match status" value="1"/>
</dbReference>
<dbReference type="InterPro" id="IPR029052">
    <property type="entry name" value="Metallo-depent_PP-like"/>
</dbReference>
<dbReference type="SUPFAM" id="SSF56300">
    <property type="entry name" value="Metallo-dependent phosphatases"/>
    <property type="match status" value="1"/>
</dbReference>
<dbReference type="RefSeq" id="WP_135327458.1">
    <property type="nucleotide sequence ID" value="NZ_SRJC01000001.1"/>
</dbReference>
<gene>
    <name evidence="3" type="ORF">E4663_10050</name>
</gene>
<comment type="caution">
    <text evidence="3">The sequence shown here is derived from an EMBL/GenBank/DDBJ whole genome shotgun (WGS) entry which is preliminary data.</text>
</comment>
<sequence length="415" mass="48341">MGDCLRFIHSADLHLDSLFKNKRHLPTKLLEQLRESTFRAFDKLIEEAIQHRVDFVLLVGDLYDEELRSLKAQIHLRNGFYRLDKHGIEVFVSYGNHDYVNGTKYTVDFPSNVHEFKHQDVESVPFTKDGQHMANIYGFSYESRHVSDRKVESFQKEFGPLYHIALLHGSVDTRKEDHDVYAPFTLEELYNKQMDYWALGHIHKREVLSEEPPVVYPGNVQGRSRKEQGEKGCYVVDLRSEGAGLTFVPLHSLTYESHTVRIDTLSSPQQLEPILEQAKQDVETSNPVMLDIHFISETGLLHKWQAEGILDEWVSVVNDGENDYDNWVWIDSIHVTDQPSWQEDEVKKGQHFAGALLREADSIDTLVLDEWMEPVLNHRKLSKHLQDWSEKDKRDILEEAKRLVVDKLVANEEWK</sequence>
<proteinExistence type="predicted"/>
<evidence type="ECO:0000256" key="1">
    <source>
        <dbReference type="ARBA" id="ARBA00022801"/>
    </source>
</evidence>
<protein>
    <submittedName>
        <fullName evidence="3">DNA repair exonuclease</fullName>
    </submittedName>
</protein>
<evidence type="ECO:0000313" key="3">
    <source>
        <dbReference type="EMBL" id="TGB05306.1"/>
    </source>
</evidence>
<dbReference type="PIRSF" id="PIRSF033091">
    <property type="entry name" value="Pesterase_YhaO"/>
    <property type="match status" value="1"/>
</dbReference>
<dbReference type="AlphaFoldDB" id="A0A4Z0H8V9"/>
<dbReference type="CDD" id="cd00840">
    <property type="entry name" value="MPP_Mre11_N"/>
    <property type="match status" value="1"/>
</dbReference>
<dbReference type="GO" id="GO:0004527">
    <property type="term" value="F:exonuclease activity"/>
    <property type="evidence" value="ECO:0007669"/>
    <property type="project" value="UniProtKB-KW"/>
</dbReference>
<keyword evidence="3" id="KW-0540">Nuclease</keyword>
<dbReference type="Proteomes" id="UP000297982">
    <property type="component" value="Unassembled WGS sequence"/>
</dbReference>
<dbReference type="Pfam" id="PF00149">
    <property type="entry name" value="Metallophos"/>
    <property type="match status" value="1"/>
</dbReference>
<dbReference type="PANTHER" id="PTHR30337:SF7">
    <property type="entry name" value="PHOSPHOESTERASE"/>
    <property type="match status" value="1"/>
</dbReference>
<accession>A0A4Z0H8V9</accession>
<dbReference type="Gene3D" id="3.60.21.10">
    <property type="match status" value="1"/>
</dbReference>
<keyword evidence="1" id="KW-0378">Hydrolase</keyword>